<name>A0A1A8SLV6_9TELE</name>
<reference evidence="1" key="1">
    <citation type="submission" date="2016-05" db="EMBL/GenBank/DDBJ databases">
        <authorList>
            <person name="Lavstsen T."/>
            <person name="Jespersen J.S."/>
        </authorList>
    </citation>
    <scope>NUCLEOTIDE SEQUENCE</scope>
    <source>
        <tissue evidence="1">Brain</tissue>
    </source>
</reference>
<dbReference type="EMBL" id="HAEI01016424">
    <property type="protein sequence ID" value="SBS18893.1"/>
    <property type="molecule type" value="Transcribed_RNA"/>
</dbReference>
<evidence type="ECO:0000313" key="1">
    <source>
        <dbReference type="EMBL" id="SBS18893.1"/>
    </source>
</evidence>
<reference evidence="1" key="2">
    <citation type="submission" date="2016-06" db="EMBL/GenBank/DDBJ databases">
        <title>The genome of a short-lived fish provides insights into sex chromosome evolution and the genetic control of aging.</title>
        <authorList>
            <person name="Reichwald K."/>
            <person name="Felder M."/>
            <person name="Petzold A."/>
            <person name="Koch P."/>
            <person name="Groth M."/>
            <person name="Platzer M."/>
        </authorList>
    </citation>
    <scope>NUCLEOTIDE SEQUENCE</scope>
    <source>
        <tissue evidence="1">Brain</tissue>
    </source>
</reference>
<feature type="non-terminal residue" evidence="1">
    <location>
        <position position="1"/>
    </location>
</feature>
<dbReference type="AlphaFoldDB" id="A0A1A8SLV6"/>
<protein>
    <submittedName>
        <fullName evidence="1">Uncharacterized protein</fullName>
    </submittedName>
</protein>
<gene>
    <name evidence="1" type="primary">Nfu_g_1_015883</name>
</gene>
<sequence>FLSPLCSPCCSTSFRMKKVQRWRVGYQSRAKSRKQRVGSS</sequence>
<proteinExistence type="predicted"/>
<accession>A0A1A8SLV6</accession>
<organism evidence="1">
    <name type="scientific">Nothobranchius rachovii</name>
    <name type="common">bluefin notho</name>
    <dbReference type="NCBI Taxonomy" id="451742"/>
    <lineage>
        <taxon>Eukaryota</taxon>
        <taxon>Metazoa</taxon>
        <taxon>Chordata</taxon>
        <taxon>Craniata</taxon>
        <taxon>Vertebrata</taxon>
        <taxon>Euteleostomi</taxon>
        <taxon>Actinopterygii</taxon>
        <taxon>Neopterygii</taxon>
        <taxon>Teleostei</taxon>
        <taxon>Neoteleostei</taxon>
        <taxon>Acanthomorphata</taxon>
        <taxon>Ovalentaria</taxon>
        <taxon>Atherinomorphae</taxon>
        <taxon>Cyprinodontiformes</taxon>
        <taxon>Nothobranchiidae</taxon>
        <taxon>Nothobranchius</taxon>
    </lineage>
</organism>